<dbReference type="SMART" id="SM00320">
    <property type="entry name" value="WD40"/>
    <property type="match status" value="4"/>
</dbReference>
<dbReference type="GO" id="GO:0030126">
    <property type="term" value="C:COPI vesicle coat"/>
    <property type="evidence" value="ECO:0007669"/>
    <property type="project" value="TreeGrafter"/>
</dbReference>
<evidence type="ECO:0000313" key="5">
    <source>
        <dbReference type="Proteomes" id="UP000813462"/>
    </source>
</evidence>
<comment type="caution">
    <text evidence="4">The sequence shown here is derived from an EMBL/GenBank/DDBJ whole genome shotgun (WGS) entry which is preliminary data.</text>
</comment>
<dbReference type="InterPro" id="IPR001680">
    <property type="entry name" value="WD40_rpt"/>
</dbReference>
<gene>
    <name evidence="4" type="ORF">FEM48_Zijuj11G0051900</name>
</gene>
<reference evidence="4" key="1">
    <citation type="journal article" date="2021" name="Front. Plant Sci.">
        <title>Chromosome-Scale Genome Assembly for Chinese Sour Jujube and Insights Into Its Genome Evolution and Domestication Signature.</title>
        <authorList>
            <person name="Shen L.-Y."/>
            <person name="Luo H."/>
            <person name="Wang X.-L."/>
            <person name="Wang X.-M."/>
            <person name="Qiu X.-J."/>
            <person name="Liu H."/>
            <person name="Zhou S.-S."/>
            <person name="Jia K.-H."/>
            <person name="Nie S."/>
            <person name="Bao Y.-T."/>
            <person name="Zhang R.-G."/>
            <person name="Yun Q.-Z."/>
            <person name="Chai Y.-H."/>
            <person name="Lu J.-Y."/>
            <person name="Li Y."/>
            <person name="Zhao S.-W."/>
            <person name="Mao J.-F."/>
            <person name="Jia S.-G."/>
            <person name="Mao Y.-M."/>
        </authorList>
    </citation>
    <scope>NUCLEOTIDE SEQUENCE</scope>
    <source>
        <strain evidence="4">AT0</strain>
        <tissue evidence="4">Leaf</tissue>
    </source>
</reference>
<dbReference type="GO" id="GO:0006888">
    <property type="term" value="P:endoplasmic reticulum to Golgi vesicle-mediated transport"/>
    <property type="evidence" value="ECO:0007669"/>
    <property type="project" value="TreeGrafter"/>
</dbReference>
<dbReference type="PROSITE" id="PS50294">
    <property type="entry name" value="WD_REPEATS_REGION"/>
    <property type="match status" value="2"/>
</dbReference>
<protein>
    <recommendedName>
        <fullName evidence="6">Coatomer subunit beta'-2-like</fullName>
    </recommendedName>
</protein>
<dbReference type="PROSITE" id="PS50082">
    <property type="entry name" value="WD_REPEATS_2"/>
    <property type="match status" value="2"/>
</dbReference>
<dbReference type="GO" id="GO:0006890">
    <property type="term" value="P:retrograde vesicle-mediated transport, Golgi to endoplasmic reticulum"/>
    <property type="evidence" value="ECO:0007669"/>
    <property type="project" value="TreeGrafter"/>
</dbReference>
<dbReference type="AlphaFoldDB" id="A0A978UH11"/>
<evidence type="ECO:0000256" key="2">
    <source>
        <dbReference type="ARBA" id="ARBA00022737"/>
    </source>
</evidence>
<evidence type="ECO:0000256" key="1">
    <source>
        <dbReference type="ARBA" id="ARBA00022574"/>
    </source>
</evidence>
<feature type="repeat" description="WD" evidence="3">
    <location>
        <begin position="126"/>
        <end position="158"/>
    </location>
</feature>
<name>A0A978UH11_ZIZJJ</name>
<dbReference type="EMBL" id="JAEACU010000011">
    <property type="protein sequence ID" value="KAH7514092.1"/>
    <property type="molecule type" value="Genomic_DNA"/>
</dbReference>
<evidence type="ECO:0000256" key="3">
    <source>
        <dbReference type="PROSITE-ProRule" id="PRU00221"/>
    </source>
</evidence>
<proteinExistence type="predicted"/>
<dbReference type="GO" id="GO:0006886">
    <property type="term" value="P:intracellular protein transport"/>
    <property type="evidence" value="ECO:0007669"/>
    <property type="project" value="TreeGrafter"/>
</dbReference>
<sequence>MHQDQWTVCSISDDNRRKVLISNCNLLKTDKFALLTCFAFGVLQTLSRKIEKEFVQDSERVKSVDFHPTEPWILASLYSGTVCIWDYQTKFRPAKFVASKNWIVAGADDKFIGAYNYDTMAKIVEFEARDDFIRSVAVHPTLPYLLSASDNKVVKLWDWGKDWICTQILEGHSHYMMQVSFNPKEMSTFATASLDGTIKTLECHVNNVTAVCVHPELPIIVTASEDGTIRIWHATAHRLENSLKFASEKVWGIGYMKGSNQKPKTSFLGNDQSRSKQLLLSYF</sequence>
<feature type="repeat" description="WD" evidence="3">
    <location>
        <begin position="201"/>
        <end position="242"/>
    </location>
</feature>
<dbReference type="GO" id="GO:0006891">
    <property type="term" value="P:intra-Golgi vesicle-mediated transport"/>
    <property type="evidence" value="ECO:0007669"/>
    <property type="project" value="TreeGrafter"/>
</dbReference>
<dbReference type="Proteomes" id="UP000813462">
    <property type="component" value="Unassembled WGS sequence"/>
</dbReference>
<keyword evidence="2" id="KW-0677">Repeat</keyword>
<dbReference type="PANTHER" id="PTHR19876:SF75">
    <property type="entry name" value="COATOMER SUBUNIT BETA'-3"/>
    <property type="match status" value="1"/>
</dbReference>
<organism evidence="4 5">
    <name type="scientific">Ziziphus jujuba var. spinosa</name>
    <dbReference type="NCBI Taxonomy" id="714518"/>
    <lineage>
        <taxon>Eukaryota</taxon>
        <taxon>Viridiplantae</taxon>
        <taxon>Streptophyta</taxon>
        <taxon>Embryophyta</taxon>
        <taxon>Tracheophyta</taxon>
        <taxon>Spermatophyta</taxon>
        <taxon>Magnoliopsida</taxon>
        <taxon>eudicotyledons</taxon>
        <taxon>Gunneridae</taxon>
        <taxon>Pentapetalae</taxon>
        <taxon>rosids</taxon>
        <taxon>fabids</taxon>
        <taxon>Rosales</taxon>
        <taxon>Rhamnaceae</taxon>
        <taxon>Paliureae</taxon>
        <taxon>Ziziphus</taxon>
    </lineage>
</organism>
<dbReference type="InterPro" id="IPR015943">
    <property type="entry name" value="WD40/YVTN_repeat-like_dom_sf"/>
</dbReference>
<dbReference type="InterPro" id="IPR050844">
    <property type="entry name" value="Coatomer_complex_subunit"/>
</dbReference>
<dbReference type="InterPro" id="IPR036322">
    <property type="entry name" value="WD40_repeat_dom_sf"/>
</dbReference>
<dbReference type="Pfam" id="PF00400">
    <property type="entry name" value="WD40"/>
    <property type="match status" value="3"/>
</dbReference>
<evidence type="ECO:0008006" key="6">
    <source>
        <dbReference type="Google" id="ProtNLM"/>
    </source>
</evidence>
<evidence type="ECO:0000313" key="4">
    <source>
        <dbReference type="EMBL" id="KAH7514092.1"/>
    </source>
</evidence>
<dbReference type="SUPFAM" id="SSF50978">
    <property type="entry name" value="WD40 repeat-like"/>
    <property type="match status" value="1"/>
</dbReference>
<dbReference type="Gene3D" id="2.130.10.10">
    <property type="entry name" value="YVTN repeat-like/Quinoprotein amine dehydrogenase"/>
    <property type="match status" value="2"/>
</dbReference>
<keyword evidence="1 3" id="KW-0853">WD repeat</keyword>
<accession>A0A978UH11</accession>
<dbReference type="PANTHER" id="PTHR19876">
    <property type="entry name" value="COATOMER"/>
    <property type="match status" value="1"/>
</dbReference>